<reference evidence="2 3" key="1">
    <citation type="submission" date="2020-03" db="EMBL/GenBank/DDBJ databases">
        <title>Draft genome of Streptomyces sp. ventii, isolated from the Axial Seamount in the Pacific Ocean, and resequencing of the two type strains Streptomyces lonarensis strain NCL 716 and Streptomyces bohaiensis strain 11A07.</title>
        <authorList>
            <person name="Loughran R.M."/>
            <person name="Pfannmuller K.M."/>
            <person name="Wasson B.J."/>
            <person name="Deadmond M.C."/>
            <person name="Paddock B.E."/>
            <person name="Koyack M.J."/>
            <person name="Gallegos D.A."/>
            <person name="Mitchell E.A."/>
            <person name="Ushijima B."/>
            <person name="Saw J.H."/>
            <person name="Mcphail K.L."/>
            <person name="Videau P."/>
        </authorList>
    </citation>
    <scope>NUCLEOTIDE SEQUENCE [LARGE SCALE GENOMIC DNA]</scope>
    <source>
        <strain evidence="3">5675061</strain>
    </source>
</reference>
<sequence>MTRSETPPLELSEPRFAGFFALIYAHAALTARIDALLTARHHITFSAFEVFCRLRESEPQAMRSLARLLVSVSPTRASRIVQEHIDAGHLARAADQTDGRISLISLTDAGRRYADAVSRTFEQAIDQHFAGVLDEEDMNALLRIWEKLHQTSNPGPPPPSERNHA</sequence>
<dbReference type="RefSeq" id="WP_167934689.1">
    <property type="nucleotide sequence ID" value="NZ_JAAVJB010000178.1"/>
</dbReference>
<dbReference type="Gene3D" id="1.10.10.10">
    <property type="entry name" value="Winged helix-like DNA-binding domain superfamily/Winged helix DNA-binding domain"/>
    <property type="match status" value="1"/>
</dbReference>
<organism evidence="2 3">
    <name type="scientific">Streptomyces spiramenti</name>
    <dbReference type="NCBI Taxonomy" id="2720606"/>
    <lineage>
        <taxon>Bacteria</taxon>
        <taxon>Bacillati</taxon>
        <taxon>Actinomycetota</taxon>
        <taxon>Actinomycetes</taxon>
        <taxon>Kitasatosporales</taxon>
        <taxon>Streptomycetaceae</taxon>
        <taxon>Streptomyces</taxon>
    </lineage>
</organism>
<dbReference type="InterPro" id="IPR000835">
    <property type="entry name" value="HTH_MarR-typ"/>
</dbReference>
<dbReference type="PANTHER" id="PTHR33164:SF43">
    <property type="entry name" value="HTH-TYPE TRANSCRIPTIONAL REPRESSOR YETL"/>
    <property type="match status" value="1"/>
</dbReference>
<dbReference type="Proteomes" id="UP000746503">
    <property type="component" value="Unassembled WGS sequence"/>
</dbReference>
<evidence type="ECO:0000259" key="1">
    <source>
        <dbReference type="PROSITE" id="PS50995"/>
    </source>
</evidence>
<dbReference type="InterPro" id="IPR039422">
    <property type="entry name" value="MarR/SlyA-like"/>
</dbReference>
<keyword evidence="3" id="KW-1185">Reference proteome</keyword>
<accession>A0ABX1AM47</accession>
<dbReference type="InterPro" id="IPR036390">
    <property type="entry name" value="WH_DNA-bd_sf"/>
</dbReference>
<comment type="caution">
    <text evidence="2">The sequence shown here is derived from an EMBL/GenBank/DDBJ whole genome shotgun (WGS) entry which is preliminary data.</text>
</comment>
<protein>
    <submittedName>
        <fullName evidence="2">MarR family transcriptional regulator</fullName>
    </submittedName>
</protein>
<dbReference type="SMART" id="SM00347">
    <property type="entry name" value="HTH_MARR"/>
    <property type="match status" value="1"/>
</dbReference>
<feature type="domain" description="HTH marR-type" evidence="1">
    <location>
        <begin position="15"/>
        <end position="150"/>
    </location>
</feature>
<dbReference type="PROSITE" id="PS50995">
    <property type="entry name" value="HTH_MARR_2"/>
    <property type="match status" value="1"/>
</dbReference>
<dbReference type="EMBL" id="JAAVJB010000178">
    <property type="protein sequence ID" value="NJP68184.1"/>
    <property type="molecule type" value="Genomic_DNA"/>
</dbReference>
<dbReference type="PANTHER" id="PTHR33164">
    <property type="entry name" value="TRANSCRIPTIONAL REGULATOR, MARR FAMILY"/>
    <property type="match status" value="1"/>
</dbReference>
<dbReference type="InterPro" id="IPR036388">
    <property type="entry name" value="WH-like_DNA-bd_sf"/>
</dbReference>
<gene>
    <name evidence="2" type="ORF">HCJ92_18230</name>
</gene>
<evidence type="ECO:0000313" key="2">
    <source>
        <dbReference type="EMBL" id="NJP68184.1"/>
    </source>
</evidence>
<dbReference type="SUPFAM" id="SSF46785">
    <property type="entry name" value="Winged helix' DNA-binding domain"/>
    <property type="match status" value="1"/>
</dbReference>
<name>A0ABX1AM47_9ACTN</name>
<proteinExistence type="predicted"/>
<evidence type="ECO:0000313" key="3">
    <source>
        <dbReference type="Proteomes" id="UP000746503"/>
    </source>
</evidence>